<evidence type="ECO:0000313" key="2">
    <source>
        <dbReference type="RefSeq" id="XP_073934614.1"/>
    </source>
</evidence>
<sequence>MPGKVTSHRPNAGEGARLCGTQEELMGAPRLSFPGVASGHHIYCLGSIRGAPALPSSSRSSGVDELQAESAPEPGAEKKRCKVNLQWKKPQAQEFTCQDLVGRTFSLSASRRAGQPREERRKRLGVRAQRFKFDKVCSGPKPEPGVYVCGLWGAGSGKEGGREGLLDFPRVDLCLMSVPVCKVWSRNLAICVDRGLLVSPIGDESLGFLAS</sequence>
<evidence type="ECO:0000313" key="1">
    <source>
        <dbReference type="Proteomes" id="UP001732720"/>
    </source>
</evidence>
<reference evidence="2" key="1">
    <citation type="submission" date="2025-08" db="UniProtKB">
        <authorList>
            <consortium name="RefSeq"/>
        </authorList>
    </citation>
    <scope>IDENTIFICATION</scope>
</reference>
<name>A0AC58MYX3_CASCN</name>
<dbReference type="Proteomes" id="UP001732720">
    <property type="component" value="Chromosome 7"/>
</dbReference>
<dbReference type="RefSeq" id="XP_073934614.1">
    <property type="nucleotide sequence ID" value="XM_074078513.1"/>
</dbReference>
<organism evidence="1 2">
    <name type="scientific">Castor canadensis</name>
    <name type="common">American beaver</name>
    <dbReference type="NCBI Taxonomy" id="51338"/>
    <lineage>
        <taxon>Eukaryota</taxon>
        <taxon>Metazoa</taxon>
        <taxon>Chordata</taxon>
        <taxon>Craniata</taxon>
        <taxon>Vertebrata</taxon>
        <taxon>Euteleostomi</taxon>
        <taxon>Mammalia</taxon>
        <taxon>Eutheria</taxon>
        <taxon>Euarchontoglires</taxon>
        <taxon>Glires</taxon>
        <taxon>Rodentia</taxon>
        <taxon>Castorimorpha</taxon>
        <taxon>Castoridae</taxon>
        <taxon>Castor</taxon>
    </lineage>
</organism>
<proteinExistence type="predicted"/>
<protein>
    <submittedName>
        <fullName evidence="2">Uncharacterized protein isoform X1</fullName>
    </submittedName>
</protein>
<accession>A0AC58MYX3</accession>
<keyword evidence="1" id="KW-1185">Reference proteome</keyword>
<gene>
    <name evidence="2" type="primary">LOC141424756</name>
</gene>